<feature type="domain" description="S1 motif" evidence="10">
    <location>
        <begin position="621"/>
        <end position="689"/>
    </location>
</feature>
<evidence type="ECO:0000259" key="10">
    <source>
        <dbReference type="PROSITE" id="PS50126"/>
    </source>
</evidence>
<keyword evidence="3 9" id="KW-0963">Cytoplasm</keyword>
<dbReference type="SUPFAM" id="SSF54211">
    <property type="entry name" value="Ribosomal protein S5 domain 2-like"/>
    <property type="match status" value="2"/>
</dbReference>
<dbReference type="InterPro" id="IPR003029">
    <property type="entry name" value="S1_domain"/>
</dbReference>
<evidence type="ECO:0000256" key="3">
    <source>
        <dbReference type="ARBA" id="ARBA00022490"/>
    </source>
</evidence>
<dbReference type="GO" id="GO:0004654">
    <property type="term" value="F:polyribonucleotide nucleotidyltransferase activity"/>
    <property type="evidence" value="ECO:0007669"/>
    <property type="project" value="UniProtKB-UniRule"/>
</dbReference>
<dbReference type="CDD" id="cd04472">
    <property type="entry name" value="S1_PNPase"/>
    <property type="match status" value="1"/>
</dbReference>
<dbReference type="GO" id="GO:0006396">
    <property type="term" value="P:RNA processing"/>
    <property type="evidence" value="ECO:0007669"/>
    <property type="project" value="InterPro"/>
</dbReference>
<dbReference type="Pfam" id="PF03726">
    <property type="entry name" value="PNPase"/>
    <property type="match status" value="1"/>
</dbReference>
<protein>
    <recommendedName>
        <fullName evidence="9">Polyribonucleotide nucleotidyltransferase</fullName>
        <ecNumber evidence="9">2.7.7.8</ecNumber>
    </recommendedName>
    <alternativeName>
        <fullName evidence="9">Polynucleotide phosphorylase</fullName>
        <shortName evidence="9">PNPase</shortName>
    </alternativeName>
</protein>
<evidence type="ECO:0000256" key="1">
    <source>
        <dbReference type="ARBA" id="ARBA00004496"/>
    </source>
</evidence>
<gene>
    <name evidence="9" type="primary">pnp</name>
    <name evidence="11" type="ORF">GT409_07305</name>
</gene>
<evidence type="ECO:0000256" key="9">
    <source>
        <dbReference type="HAMAP-Rule" id="MF_01595"/>
    </source>
</evidence>
<keyword evidence="7 9" id="KW-0460">Magnesium</keyword>
<feature type="binding site" evidence="9">
    <location>
        <position position="485"/>
    </location>
    <ligand>
        <name>Mg(2+)</name>
        <dbReference type="ChEBI" id="CHEBI:18420"/>
    </ligand>
</feature>
<dbReference type="PANTHER" id="PTHR11252:SF0">
    <property type="entry name" value="POLYRIBONUCLEOTIDE NUCLEOTIDYLTRANSFERASE 1, MITOCHONDRIAL"/>
    <property type="match status" value="1"/>
</dbReference>
<dbReference type="Proteomes" id="UP000464954">
    <property type="component" value="Chromosome"/>
</dbReference>
<keyword evidence="8 9" id="KW-0694">RNA-binding</keyword>
<keyword evidence="6 9" id="KW-0479">Metal-binding</keyword>
<dbReference type="SUPFAM" id="SSF55666">
    <property type="entry name" value="Ribonuclease PH domain 2-like"/>
    <property type="match status" value="2"/>
</dbReference>
<dbReference type="InterPro" id="IPR012340">
    <property type="entry name" value="NA-bd_OB-fold"/>
</dbReference>
<dbReference type="Pfam" id="PF00575">
    <property type="entry name" value="S1"/>
    <property type="match status" value="1"/>
</dbReference>
<dbReference type="InterPro" id="IPR004087">
    <property type="entry name" value="KH_dom"/>
</dbReference>
<dbReference type="SUPFAM" id="SSF46915">
    <property type="entry name" value="Polynucleotide phosphorylase/guanosine pentaphosphate synthase (PNPase/GPSI), domain 3"/>
    <property type="match status" value="1"/>
</dbReference>
<dbReference type="GO" id="GO:0005829">
    <property type="term" value="C:cytosol"/>
    <property type="evidence" value="ECO:0007669"/>
    <property type="project" value="TreeGrafter"/>
</dbReference>
<comment type="similarity">
    <text evidence="2 9">Belongs to the polyribonucleotide nucleotidyltransferase family.</text>
</comment>
<dbReference type="GO" id="GO:0003723">
    <property type="term" value="F:RNA binding"/>
    <property type="evidence" value="ECO:0007669"/>
    <property type="project" value="UniProtKB-UniRule"/>
</dbReference>
<dbReference type="SUPFAM" id="SSF50249">
    <property type="entry name" value="Nucleic acid-binding proteins"/>
    <property type="match status" value="1"/>
</dbReference>
<dbReference type="InterPro" id="IPR036456">
    <property type="entry name" value="PNPase_PH_RNA-bd_sf"/>
</dbReference>
<dbReference type="KEGG" id="taer:GT409_07305"/>
<dbReference type="Pfam" id="PF01138">
    <property type="entry name" value="RNase_PH"/>
    <property type="match status" value="2"/>
</dbReference>
<dbReference type="FunFam" id="3.30.230.70:FF:000001">
    <property type="entry name" value="Polyribonucleotide nucleotidyltransferase"/>
    <property type="match status" value="1"/>
</dbReference>
<dbReference type="EMBL" id="CP047593">
    <property type="protein sequence ID" value="QHI69265.1"/>
    <property type="molecule type" value="Genomic_DNA"/>
</dbReference>
<dbReference type="Pfam" id="PF00013">
    <property type="entry name" value="KH_1"/>
    <property type="match status" value="1"/>
</dbReference>
<evidence type="ECO:0000313" key="12">
    <source>
        <dbReference type="Proteomes" id="UP000464954"/>
    </source>
</evidence>
<evidence type="ECO:0000256" key="8">
    <source>
        <dbReference type="ARBA" id="ARBA00022884"/>
    </source>
</evidence>
<evidence type="ECO:0000256" key="7">
    <source>
        <dbReference type="ARBA" id="ARBA00022842"/>
    </source>
</evidence>
<dbReference type="PROSITE" id="PS51257">
    <property type="entry name" value="PROKAR_LIPOPROTEIN"/>
    <property type="match status" value="1"/>
</dbReference>
<dbReference type="NCBIfam" id="TIGR03591">
    <property type="entry name" value="polynuc_phos"/>
    <property type="match status" value="1"/>
</dbReference>
<dbReference type="SMART" id="SM00322">
    <property type="entry name" value="KH"/>
    <property type="match status" value="1"/>
</dbReference>
<evidence type="ECO:0000256" key="6">
    <source>
        <dbReference type="ARBA" id="ARBA00022723"/>
    </source>
</evidence>
<dbReference type="FunFam" id="2.40.50.140:FF:000023">
    <property type="entry name" value="Polyribonucleotide nucleotidyltransferase"/>
    <property type="match status" value="1"/>
</dbReference>
<dbReference type="InterPro" id="IPR015847">
    <property type="entry name" value="ExoRNase_PH_dom2"/>
</dbReference>
<reference evidence="11 12" key="1">
    <citation type="submission" date="2020-01" db="EMBL/GenBank/DDBJ databases">
        <title>Ponticoccus aerotolerans gen. nov., sp. nov., an anaerobic bacterium and proposal of Ponticoccusceae fam. nov., Ponticoccusles ord. nov. and Ponticoccuse classis nov. in the phylum Kiritimatiellaeota.</title>
        <authorList>
            <person name="Zhou L.Y."/>
            <person name="Du Z.J."/>
        </authorList>
    </citation>
    <scope>NUCLEOTIDE SEQUENCE [LARGE SCALE GENOMIC DNA]</scope>
    <source>
        <strain evidence="11 12">S-5007</strain>
    </source>
</reference>
<dbReference type="CDD" id="cd11363">
    <property type="entry name" value="RNase_PH_PNPase_1"/>
    <property type="match status" value="1"/>
</dbReference>
<dbReference type="Gene3D" id="2.40.50.140">
    <property type="entry name" value="Nucleic acid-binding proteins"/>
    <property type="match status" value="1"/>
</dbReference>
<dbReference type="SUPFAM" id="SSF54791">
    <property type="entry name" value="Eukaryotic type KH-domain (KH-domain type I)"/>
    <property type="match status" value="1"/>
</dbReference>
<dbReference type="PROSITE" id="PS50084">
    <property type="entry name" value="KH_TYPE_1"/>
    <property type="match status" value="1"/>
</dbReference>
<proteinExistence type="inferred from homology"/>
<dbReference type="InterPro" id="IPR036345">
    <property type="entry name" value="ExoRNase_PH_dom2_sf"/>
</dbReference>
<dbReference type="GO" id="GO:0006402">
    <property type="term" value="P:mRNA catabolic process"/>
    <property type="evidence" value="ECO:0007669"/>
    <property type="project" value="UniProtKB-UniRule"/>
</dbReference>
<dbReference type="GO" id="GO:0000175">
    <property type="term" value="F:3'-5'-RNA exonuclease activity"/>
    <property type="evidence" value="ECO:0007669"/>
    <property type="project" value="TreeGrafter"/>
</dbReference>
<name>A0A6P1MDU1_9BACT</name>
<comment type="cofactor">
    <cofactor evidence="9">
        <name>Mg(2+)</name>
        <dbReference type="ChEBI" id="CHEBI:18420"/>
    </cofactor>
</comment>
<dbReference type="CDD" id="cd11364">
    <property type="entry name" value="RNase_PH_PNPase_2"/>
    <property type="match status" value="1"/>
</dbReference>
<dbReference type="PIRSF" id="PIRSF005499">
    <property type="entry name" value="PNPase"/>
    <property type="match status" value="1"/>
</dbReference>
<dbReference type="HAMAP" id="MF_01595">
    <property type="entry name" value="PNPase"/>
    <property type="match status" value="1"/>
</dbReference>
<dbReference type="NCBIfam" id="NF008805">
    <property type="entry name" value="PRK11824.1"/>
    <property type="match status" value="1"/>
</dbReference>
<dbReference type="InterPro" id="IPR015848">
    <property type="entry name" value="PNPase_PH_RNA-bd_bac/org-type"/>
</dbReference>
<dbReference type="GO" id="GO:0000287">
    <property type="term" value="F:magnesium ion binding"/>
    <property type="evidence" value="ECO:0007669"/>
    <property type="project" value="UniProtKB-UniRule"/>
</dbReference>
<dbReference type="SMART" id="SM00316">
    <property type="entry name" value="S1"/>
    <property type="match status" value="1"/>
</dbReference>
<accession>A0A6P1MDU1</accession>
<dbReference type="InterPro" id="IPR001247">
    <property type="entry name" value="ExoRNase_PH_dom1"/>
</dbReference>
<sequence length="706" mass="77202">MKDTVKVEFEVGGMPMSFESGVLAQQAAGAVSCQFGGNVVFSAVTAAKEPREGCDFFPLQVEYREKFYAAGRFPGGYFKRESRPSEQEILTARVTDRPIRTLFPEGFYCEVQINNMLMASDCTRECDFLSINASSAALMLTDLPFGGPIGGVRIARINGEFVVNPTHDDMLKSDLDLTYVGTADKTMMIEGSAEEISEADFIAAMKTAHEAIQPIIAAQFELRKQLGLPEWKVELPAKDTTLLDKAREIGADKLSDILIEGDKLKRQNAVNGLKAEIKEQMVELFPEMTEDEYFHAFHELEIEVTRENVLTKKMRIGKRGFDKIRELKAQVGILPRVHGSAIFNRGETQALATVTLGPKKDSQSMDAVTGGPNEKSFMLHYNFPPYSVGECGRLGFTGRREIGHGNLAERSLVPILPKDYPYAVRVVSEIMGSNGSSSMASACVGTLALMDAGVPIKAPVAGISVGLFTKGEQSDLVIDILGTEDHCGDMDFKVVGTREGITSFQVDLKIPGLNWDQVTGAFEMARKGRLEILDFMQTVIDAPRSEMSEHAPRVEMIKIDPEKIGALIGPGGKVIRGITETYGVQIDVEEDGTVSIFSNDGIAMKGALKEVNGITAEAEIGKLYEGTVKTIRDFGAFVEVLPGKDGLVHISELADFRVGKVEDICKEGDTMWVKVLDVDRDGKIRLSRKAAMAEMDAEANEEETGE</sequence>
<evidence type="ECO:0000256" key="4">
    <source>
        <dbReference type="ARBA" id="ARBA00022679"/>
    </source>
</evidence>
<keyword evidence="12" id="KW-1185">Reference proteome</keyword>
<dbReference type="Gene3D" id="3.30.1370.10">
    <property type="entry name" value="K Homology domain, type 1"/>
    <property type="match status" value="1"/>
</dbReference>
<dbReference type="InterPro" id="IPR027408">
    <property type="entry name" value="PNPase/RNase_PH_dom_sf"/>
</dbReference>
<comment type="subcellular location">
    <subcellularLocation>
        <location evidence="1 9">Cytoplasm</location>
    </subcellularLocation>
</comment>
<dbReference type="AlphaFoldDB" id="A0A6P1MDU1"/>
<dbReference type="Pfam" id="PF03725">
    <property type="entry name" value="RNase_PH_C"/>
    <property type="match status" value="1"/>
</dbReference>
<keyword evidence="4 9" id="KW-0808">Transferase</keyword>
<comment type="catalytic activity">
    <reaction evidence="9">
        <text>RNA(n+1) + phosphate = RNA(n) + a ribonucleoside 5'-diphosphate</text>
        <dbReference type="Rhea" id="RHEA:22096"/>
        <dbReference type="Rhea" id="RHEA-COMP:14527"/>
        <dbReference type="Rhea" id="RHEA-COMP:17342"/>
        <dbReference type="ChEBI" id="CHEBI:43474"/>
        <dbReference type="ChEBI" id="CHEBI:57930"/>
        <dbReference type="ChEBI" id="CHEBI:140395"/>
        <dbReference type="EC" id="2.7.7.8"/>
    </reaction>
</comment>
<dbReference type="CDD" id="cd02393">
    <property type="entry name" value="KH-I_PNPase"/>
    <property type="match status" value="1"/>
</dbReference>
<dbReference type="RefSeq" id="WP_160628431.1">
    <property type="nucleotide sequence ID" value="NZ_CP047593.1"/>
</dbReference>
<comment type="function">
    <text evidence="9">Involved in mRNA degradation. Catalyzes the phosphorolysis of single-stranded polyribonucleotides processively in the 3'- to 5'-direction.</text>
</comment>
<dbReference type="PANTHER" id="PTHR11252">
    <property type="entry name" value="POLYRIBONUCLEOTIDE NUCLEOTIDYLTRANSFERASE"/>
    <property type="match status" value="1"/>
</dbReference>
<feature type="binding site" evidence="9">
    <location>
        <position position="491"/>
    </location>
    <ligand>
        <name>Mg(2+)</name>
        <dbReference type="ChEBI" id="CHEBI:18420"/>
    </ligand>
</feature>
<dbReference type="InterPro" id="IPR036612">
    <property type="entry name" value="KH_dom_type_1_sf"/>
</dbReference>
<evidence type="ECO:0000256" key="2">
    <source>
        <dbReference type="ARBA" id="ARBA00007404"/>
    </source>
</evidence>
<dbReference type="InterPro" id="IPR004088">
    <property type="entry name" value="KH_dom_type_1"/>
</dbReference>
<organism evidence="11 12">
    <name type="scientific">Tichowtungia aerotolerans</name>
    <dbReference type="NCBI Taxonomy" id="2697043"/>
    <lineage>
        <taxon>Bacteria</taxon>
        <taxon>Pseudomonadati</taxon>
        <taxon>Kiritimatiellota</taxon>
        <taxon>Tichowtungiia</taxon>
        <taxon>Tichowtungiales</taxon>
        <taxon>Tichowtungiaceae</taxon>
        <taxon>Tichowtungia</taxon>
    </lineage>
</organism>
<dbReference type="EC" id="2.7.7.8" evidence="9"/>
<dbReference type="FunFam" id="3.30.1370.10:FF:000001">
    <property type="entry name" value="Polyribonucleotide nucleotidyltransferase"/>
    <property type="match status" value="1"/>
</dbReference>
<dbReference type="PROSITE" id="PS50126">
    <property type="entry name" value="S1"/>
    <property type="match status" value="1"/>
</dbReference>
<evidence type="ECO:0000256" key="5">
    <source>
        <dbReference type="ARBA" id="ARBA00022695"/>
    </source>
</evidence>
<evidence type="ECO:0000313" key="11">
    <source>
        <dbReference type="EMBL" id="QHI69265.1"/>
    </source>
</evidence>
<dbReference type="Gene3D" id="3.30.230.70">
    <property type="entry name" value="GHMP Kinase, N-terminal domain"/>
    <property type="match status" value="2"/>
</dbReference>
<dbReference type="InterPro" id="IPR012162">
    <property type="entry name" value="PNPase"/>
</dbReference>
<dbReference type="InterPro" id="IPR020568">
    <property type="entry name" value="Ribosomal_Su5_D2-typ_SF"/>
</dbReference>
<keyword evidence="5 9" id="KW-0548">Nucleotidyltransferase</keyword>